<sequence>MNEIFPITVRQTQRIASQRVIWPGRDHRRQRDPSLKRTLAYARRRRPRRVGDLLPYPGVHDGSFQSLQTDADGIHLNAVFSRRVIIQP</sequence>
<protein>
    <submittedName>
        <fullName evidence="1">Uncharacterized protein</fullName>
    </submittedName>
</protein>
<gene>
    <name evidence="1" type="ORF">ERS008198_01429</name>
</gene>
<evidence type="ECO:0000313" key="2">
    <source>
        <dbReference type="Proteomes" id="UP000041314"/>
    </source>
</evidence>
<accession>A0A655C1X9</accession>
<dbReference type="Proteomes" id="UP000041314">
    <property type="component" value="Unassembled WGS sequence"/>
</dbReference>
<dbReference type="AlphaFoldDB" id="A0A655C1X9"/>
<evidence type="ECO:0000313" key="1">
    <source>
        <dbReference type="EMBL" id="CNT91862.1"/>
    </source>
</evidence>
<reference evidence="1 2" key="1">
    <citation type="submission" date="2015-03" db="EMBL/GenBank/DDBJ databases">
        <authorList>
            <consortium name="Pathogen Informatics"/>
        </authorList>
    </citation>
    <scope>NUCLEOTIDE SEQUENCE [LARGE SCALE GENOMIC DNA]</scope>
    <source>
        <strain evidence="1 2">A1104</strain>
    </source>
</reference>
<dbReference type="EMBL" id="CQPA01000007">
    <property type="protein sequence ID" value="CNT91862.1"/>
    <property type="molecule type" value="Genomic_DNA"/>
</dbReference>
<name>A0A655C1X9_SALET</name>
<proteinExistence type="predicted"/>
<organism evidence="1 2">
    <name type="scientific">Salmonella enterica subsp. enterica serovar Bovismorbificans</name>
    <dbReference type="NCBI Taxonomy" id="58097"/>
    <lineage>
        <taxon>Bacteria</taxon>
        <taxon>Pseudomonadati</taxon>
        <taxon>Pseudomonadota</taxon>
        <taxon>Gammaproteobacteria</taxon>
        <taxon>Enterobacterales</taxon>
        <taxon>Enterobacteriaceae</taxon>
        <taxon>Salmonella</taxon>
    </lineage>
</organism>